<gene>
    <name evidence="2" type="ORF">PsAD2_00355</name>
</gene>
<dbReference type="STRING" id="989403.SAMN05421798_102147"/>
<comment type="caution">
    <text evidence="2">The sequence shown here is derived from an EMBL/GenBank/DDBJ whole genome shotgun (WGS) entry which is preliminary data.</text>
</comment>
<organism evidence="2 3">
    <name type="scientific">Pseudovibrio axinellae</name>
    <dbReference type="NCBI Taxonomy" id="989403"/>
    <lineage>
        <taxon>Bacteria</taxon>
        <taxon>Pseudomonadati</taxon>
        <taxon>Pseudomonadota</taxon>
        <taxon>Alphaproteobacteria</taxon>
        <taxon>Hyphomicrobiales</taxon>
        <taxon>Stappiaceae</taxon>
        <taxon>Pseudovibrio</taxon>
    </lineage>
</organism>
<evidence type="ECO:0000313" key="2">
    <source>
        <dbReference type="EMBL" id="KZL21731.1"/>
    </source>
</evidence>
<evidence type="ECO:0000256" key="1">
    <source>
        <dbReference type="SAM" id="MobiDB-lite"/>
    </source>
</evidence>
<accession>A0A166AYZ1</accession>
<keyword evidence="3" id="KW-1185">Reference proteome</keyword>
<dbReference type="OrthoDB" id="7866829at2"/>
<protein>
    <submittedName>
        <fullName evidence="2">Uncharacterized protein</fullName>
    </submittedName>
</protein>
<dbReference type="PATRIC" id="fig|989403.3.peg.376"/>
<feature type="compositionally biased region" description="Basic and acidic residues" evidence="1">
    <location>
        <begin position="19"/>
        <end position="45"/>
    </location>
</feature>
<sequence length="135" mass="15171">MRVTRTGKATNTNVGANNRNRDSVDPRTANQRDRKDAPVSNKDNHANPGKQLTTQNDAQAANHPDTHSLHLDPHRKIHIFRSNSAFVAHLIAVKENAPHLRKHRRVEPKDGITSYLTTARAPRKIGEGRIIEYHA</sequence>
<dbReference type="Proteomes" id="UP000076577">
    <property type="component" value="Unassembled WGS sequence"/>
</dbReference>
<dbReference type="EMBL" id="LMCB01000003">
    <property type="protein sequence ID" value="KZL21731.1"/>
    <property type="molecule type" value="Genomic_DNA"/>
</dbReference>
<name>A0A166AYZ1_9HYPH</name>
<feature type="compositionally biased region" description="Polar residues" evidence="1">
    <location>
        <begin position="50"/>
        <end position="59"/>
    </location>
</feature>
<evidence type="ECO:0000313" key="3">
    <source>
        <dbReference type="Proteomes" id="UP000076577"/>
    </source>
</evidence>
<proteinExistence type="predicted"/>
<reference evidence="2 3" key="1">
    <citation type="journal article" date="2016" name="Front. Microbiol.">
        <title>Comparative Genomic Analysis Reveals a Diverse Repertoire of Genes Involved in Prokaryote-Eukaryote Interactions within the Pseudovibrio Genus.</title>
        <authorList>
            <person name="Romano S."/>
            <person name="Fernandez-Guerra A."/>
            <person name="Reen F.J."/>
            <person name="Glockner F.O."/>
            <person name="Crowley S.P."/>
            <person name="O'Sullivan O."/>
            <person name="Cotter P.D."/>
            <person name="Adams C."/>
            <person name="Dobson A.D."/>
            <person name="O'Gara F."/>
        </authorList>
    </citation>
    <scope>NUCLEOTIDE SEQUENCE [LARGE SCALE GENOMIC DNA]</scope>
    <source>
        <strain evidence="2 3">Ad2</strain>
    </source>
</reference>
<feature type="region of interest" description="Disordered" evidence="1">
    <location>
        <begin position="1"/>
        <end position="70"/>
    </location>
</feature>
<feature type="compositionally biased region" description="Polar residues" evidence="1">
    <location>
        <begin position="7"/>
        <end position="18"/>
    </location>
</feature>
<dbReference type="AlphaFoldDB" id="A0A166AYZ1"/>
<dbReference type="RefSeq" id="WP_068001271.1">
    <property type="nucleotide sequence ID" value="NZ_FOFM01000002.1"/>
</dbReference>